<comment type="caution">
    <text evidence="4">The sequence shown here is derived from an EMBL/GenBank/DDBJ whole genome shotgun (WGS) entry which is preliminary data.</text>
</comment>
<dbReference type="EMBL" id="QKYT01000085">
    <property type="protein sequence ID" value="RIA94276.1"/>
    <property type="molecule type" value="Genomic_DNA"/>
</dbReference>
<evidence type="ECO:0000256" key="1">
    <source>
        <dbReference type="SAM" id="MobiDB-lite"/>
    </source>
</evidence>
<dbReference type="InterPro" id="IPR011705">
    <property type="entry name" value="BACK"/>
</dbReference>
<feature type="region of interest" description="Disordered" evidence="1">
    <location>
        <begin position="345"/>
        <end position="369"/>
    </location>
</feature>
<keyword evidence="5" id="KW-1185">Reference proteome</keyword>
<protein>
    <recommendedName>
        <fullName evidence="6">Kelch-like protein 17</fullName>
    </recommendedName>
</protein>
<gene>
    <name evidence="4" type="ORF">C1645_873541</name>
</gene>
<evidence type="ECO:0000313" key="5">
    <source>
        <dbReference type="Proteomes" id="UP000265703"/>
    </source>
</evidence>
<feature type="compositionally biased region" description="Basic and acidic residues" evidence="1">
    <location>
        <begin position="345"/>
        <end position="358"/>
    </location>
</feature>
<dbReference type="SMART" id="SM00225">
    <property type="entry name" value="BTB"/>
    <property type="match status" value="1"/>
</dbReference>
<feature type="domain" description="TLDc" evidence="3">
    <location>
        <begin position="407"/>
        <end position="576"/>
    </location>
</feature>
<evidence type="ECO:0000259" key="2">
    <source>
        <dbReference type="PROSITE" id="PS50097"/>
    </source>
</evidence>
<dbReference type="AlphaFoldDB" id="A0A397TBE2"/>
<feature type="region of interest" description="Disordered" evidence="1">
    <location>
        <begin position="288"/>
        <end position="314"/>
    </location>
</feature>
<evidence type="ECO:0000313" key="4">
    <source>
        <dbReference type="EMBL" id="RIA94276.1"/>
    </source>
</evidence>
<dbReference type="GO" id="GO:0005737">
    <property type="term" value="C:cytoplasm"/>
    <property type="evidence" value="ECO:0007669"/>
    <property type="project" value="TreeGrafter"/>
</dbReference>
<dbReference type="PROSITE" id="PS51886">
    <property type="entry name" value="TLDC"/>
    <property type="match status" value="1"/>
</dbReference>
<dbReference type="Pfam" id="PF00651">
    <property type="entry name" value="BTB"/>
    <property type="match status" value="1"/>
</dbReference>
<dbReference type="InterPro" id="IPR052407">
    <property type="entry name" value="BTB_POZ_domain_cont_9"/>
</dbReference>
<dbReference type="Gene3D" id="3.30.710.10">
    <property type="entry name" value="Potassium Channel Kv1.1, Chain A"/>
    <property type="match status" value="1"/>
</dbReference>
<dbReference type="PANTHER" id="PTHR46306">
    <property type="entry name" value="BTB/POZ DOMAIN-CONTAINING PROTEIN 9"/>
    <property type="match status" value="1"/>
</dbReference>
<dbReference type="Pfam" id="PF07534">
    <property type="entry name" value="TLD"/>
    <property type="match status" value="1"/>
</dbReference>
<proteinExistence type="predicted"/>
<dbReference type="Proteomes" id="UP000265703">
    <property type="component" value="Unassembled WGS sequence"/>
</dbReference>
<organism evidence="4 5">
    <name type="scientific">Glomus cerebriforme</name>
    <dbReference type="NCBI Taxonomy" id="658196"/>
    <lineage>
        <taxon>Eukaryota</taxon>
        <taxon>Fungi</taxon>
        <taxon>Fungi incertae sedis</taxon>
        <taxon>Mucoromycota</taxon>
        <taxon>Glomeromycotina</taxon>
        <taxon>Glomeromycetes</taxon>
        <taxon>Glomerales</taxon>
        <taxon>Glomeraceae</taxon>
        <taxon>Glomus</taxon>
    </lineage>
</organism>
<dbReference type="PANTHER" id="PTHR46306:SF1">
    <property type="entry name" value="BTB_POZ DOMAIN-CONTAINING PROTEIN 9"/>
    <property type="match status" value="1"/>
</dbReference>
<dbReference type="InterPro" id="IPR011333">
    <property type="entry name" value="SKP1/BTB/POZ_sf"/>
</dbReference>
<dbReference type="SUPFAM" id="SSF54695">
    <property type="entry name" value="POZ domain"/>
    <property type="match status" value="1"/>
</dbReference>
<dbReference type="PROSITE" id="PS50097">
    <property type="entry name" value="BTB"/>
    <property type="match status" value="1"/>
</dbReference>
<dbReference type="Gene3D" id="1.25.40.420">
    <property type="match status" value="1"/>
</dbReference>
<feature type="domain" description="BTB" evidence="2">
    <location>
        <begin position="24"/>
        <end position="97"/>
    </location>
</feature>
<evidence type="ECO:0000259" key="3">
    <source>
        <dbReference type="PROSITE" id="PS51886"/>
    </source>
</evidence>
<reference evidence="4 5" key="1">
    <citation type="submission" date="2018-06" db="EMBL/GenBank/DDBJ databases">
        <title>Comparative genomics reveals the genomic features of Rhizophagus irregularis, R. cerebriforme, R. diaphanum and Gigaspora rosea, and their symbiotic lifestyle signature.</title>
        <authorList>
            <person name="Morin E."/>
            <person name="San Clemente H."/>
            <person name="Chen E.C.H."/>
            <person name="De La Providencia I."/>
            <person name="Hainaut M."/>
            <person name="Kuo A."/>
            <person name="Kohler A."/>
            <person name="Murat C."/>
            <person name="Tang N."/>
            <person name="Roy S."/>
            <person name="Loubradou J."/>
            <person name="Henrissat B."/>
            <person name="Grigoriev I.V."/>
            <person name="Corradi N."/>
            <person name="Roux C."/>
            <person name="Martin F.M."/>
        </authorList>
    </citation>
    <scope>NUCLEOTIDE SEQUENCE [LARGE SCALE GENOMIC DNA]</scope>
    <source>
        <strain evidence="4 5">DAOM 227022</strain>
    </source>
</reference>
<dbReference type="CDD" id="cd18186">
    <property type="entry name" value="BTB_POZ_ZBTB_KLHL-like"/>
    <property type="match status" value="1"/>
</dbReference>
<dbReference type="OrthoDB" id="25620at2759"/>
<dbReference type="Pfam" id="PF07707">
    <property type="entry name" value="BACK"/>
    <property type="match status" value="1"/>
</dbReference>
<evidence type="ECO:0008006" key="6">
    <source>
        <dbReference type="Google" id="ProtNLM"/>
    </source>
</evidence>
<dbReference type="InterPro" id="IPR000210">
    <property type="entry name" value="BTB/POZ_dom"/>
</dbReference>
<sequence>MVRNKFLPKLSQNLLEILNDDEYHDITIEVGIDPYVKIFRAHMVILNYRSPYLQRILSTNQKKNDGTLNNIKLPNILPEIFQIILRYIYSGRLSLKEYDATDIIKILISANELGLQEIIPYLESYLIENNTNWMEQNFDLIYETSFKNDSFSELQKYCINLINEKPDKIFESTNFTSIPEKLLLSIIQSENLQMNEIQVWNYVIKWGLAKNPELSSNPTNFSKDDFNTLKNTLQKYIPFIKFYKLTSKEFLYQVLPYKKVLPKELYKDLIKYFLDPDDNLHSNDEAISHTTKETKQEFQSELETTKETEEDQSKLQINKETKQILLAHQIIEEDEEIKSKLLTTKEDQSEIETTKETNENQSINEPTKEIQSKSLFTKEIKSNNIDSKIISNHHAELILKWIDKVDTLNSSNTYTFISKFIFTHKSNYLFKLLFRGSRDGFAPKNFHDICDNQSRTVTIIKVKDSNEILGGYNPIAWKSTYGYGATKDSFIFSFINGSNNNYILSRIKIEKNAINFWNRYGPSFGFGDLIIYGGPGNDYDFYDHNNNYCKKRSYEKPIRESSETFSIEEYEVFQIIKN</sequence>
<dbReference type="InterPro" id="IPR006571">
    <property type="entry name" value="TLDc_dom"/>
</dbReference>
<accession>A0A397TBE2</accession>
<name>A0A397TBE2_9GLOM</name>